<gene>
    <name evidence="1" type="ORF">C8D77_101229</name>
</gene>
<name>A0A8E2WID8_RHILI</name>
<dbReference type="Proteomes" id="UP000245631">
    <property type="component" value="Unassembled WGS sequence"/>
</dbReference>
<protein>
    <submittedName>
        <fullName evidence="1">Uncharacterized protein</fullName>
    </submittedName>
</protein>
<dbReference type="GeneID" id="61049586"/>
<sequence length="142" mass="15856">MRHRCDIFKVAEQCGIRLLHPADHRPLHRRPRECFAKKTLKKIGQRHGEAHLALTLRLIVETYGNAAELYSETIQAVSALVANPSIEARGGALFEQFDRISLGEVRHQAKGLAVGLPLAHVMRVLLAVRLSDGIVRDDRRAA</sequence>
<evidence type="ECO:0000313" key="1">
    <source>
        <dbReference type="EMBL" id="PWJ93550.1"/>
    </source>
</evidence>
<reference evidence="1 2" key="1">
    <citation type="submission" date="2018-05" db="EMBL/GenBank/DDBJ databases">
        <title>Genomic Encyclopedia of Type Strains, Phase IV (KMG-IV): sequencing the most valuable type-strain genomes for metagenomic binning, comparative biology and taxonomic classification.</title>
        <authorList>
            <person name="Goeker M."/>
        </authorList>
    </citation>
    <scope>NUCLEOTIDE SEQUENCE [LARGE SCALE GENOMIC DNA]</scope>
    <source>
        <strain evidence="1 2">DSM 2626</strain>
    </source>
</reference>
<dbReference type="RefSeq" id="WP_109658767.1">
    <property type="nucleotide sequence ID" value="NZ_QGGH01000001.1"/>
</dbReference>
<evidence type="ECO:0000313" key="2">
    <source>
        <dbReference type="Proteomes" id="UP000245631"/>
    </source>
</evidence>
<dbReference type="EMBL" id="QGGH01000001">
    <property type="protein sequence ID" value="PWJ93550.1"/>
    <property type="molecule type" value="Genomic_DNA"/>
</dbReference>
<comment type="caution">
    <text evidence="1">The sequence shown here is derived from an EMBL/GenBank/DDBJ whole genome shotgun (WGS) entry which is preliminary data.</text>
</comment>
<proteinExistence type="predicted"/>
<dbReference type="AlphaFoldDB" id="A0A8E2WID8"/>
<organism evidence="1 2">
    <name type="scientific">Rhizobium loti</name>
    <name type="common">Mesorhizobium loti</name>
    <dbReference type="NCBI Taxonomy" id="381"/>
    <lineage>
        <taxon>Bacteria</taxon>
        <taxon>Pseudomonadati</taxon>
        <taxon>Pseudomonadota</taxon>
        <taxon>Alphaproteobacteria</taxon>
        <taxon>Hyphomicrobiales</taxon>
        <taxon>Phyllobacteriaceae</taxon>
        <taxon>Mesorhizobium</taxon>
    </lineage>
</organism>
<accession>A0A8E2WID8</accession>